<dbReference type="SUPFAM" id="SSF53474">
    <property type="entry name" value="alpha/beta-Hydrolases"/>
    <property type="match status" value="1"/>
</dbReference>
<comment type="similarity">
    <text evidence="1 7">Belongs to the AB hydrolase superfamily. Lipase family.</text>
</comment>
<evidence type="ECO:0000256" key="8">
    <source>
        <dbReference type="PIRSR" id="PIRSR000862-1"/>
    </source>
</evidence>
<keyword evidence="13" id="KW-1185">Reference proteome</keyword>
<dbReference type="GO" id="GO:0016788">
    <property type="term" value="F:hydrolase activity, acting on ester bonds"/>
    <property type="evidence" value="ECO:0007669"/>
    <property type="project" value="InterPro"/>
</dbReference>
<reference evidence="12" key="2">
    <citation type="submission" date="2015-06" db="UniProtKB">
        <authorList>
            <consortium name="EnsemblMetazoa"/>
        </authorList>
    </citation>
    <scope>IDENTIFICATION</scope>
</reference>
<dbReference type="Gene3D" id="3.40.50.1820">
    <property type="entry name" value="alpha/beta hydrolase"/>
    <property type="match status" value="1"/>
</dbReference>
<evidence type="ECO:0000256" key="5">
    <source>
        <dbReference type="ARBA" id="ARBA00023098"/>
    </source>
</evidence>
<evidence type="ECO:0000313" key="12">
    <source>
        <dbReference type="EnsemblMetazoa" id="tetur09g06700.1"/>
    </source>
</evidence>
<evidence type="ECO:0000256" key="1">
    <source>
        <dbReference type="ARBA" id="ARBA00010701"/>
    </source>
</evidence>
<evidence type="ECO:0000256" key="9">
    <source>
        <dbReference type="SAM" id="SignalP"/>
    </source>
</evidence>
<keyword evidence="5" id="KW-0443">Lipid metabolism</keyword>
<protein>
    <recommendedName>
        <fullName evidence="7">Lipase</fullName>
    </recommendedName>
</protein>
<feature type="active site" description="Charge relay system" evidence="8">
    <location>
        <position position="402"/>
    </location>
</feature>
<proteinExistence type="inferred from homology"/>
<feature type="signal peptide" evidence="9">
    <location>
        <begin position="1"/>
        <end position="22"/>
    </location>
</feature>
<dbReference type="Proteomes" id="UP000015104">
    <property type="component" value="Unassembled WGS sequence"/>
</dbReference>
<dbReference type="HOGENOM" id="CLU_010974_0_0_1"/>
<feature type="domain" description="AB hydrolase-1" evidence="10">
    <location>
        <begin position="127"/>
        <end position="385"/>
    </location>
</feature>
<dbReference type="EnsemblMetazoa" id="tetur09g06700.1">
    <property type="protein sequence ID" value="tetur09g06700.1"/>
    <property type="gene ID" value="tetur09g06700"/>
</dbReference>
<evidence type="ECO:0000259" key="10">
    <source>
        <dbReference type="Pfam" id="PF00561"/>
    </source>
</evidence>
<dbReference type="GO" id="GO:0016042">
    <property type="term" value="P:lipid catabolic process"/>
    <property type="evidence" value="ECO:0007669"/>
    <property type="project" value="UniProtKB-KW"/>
</dbReference>
<feature type="active site" description="Nucleophile" evidence="8">
    <location>
        <position position="201"/>
    </location>
</feature>
<dbReference type="InterPro" id="IPR025483">
    <property type="entry name" value="Lipase_euk"/>
</dbReference>
<keyword evidence="2 9" id="KW-0732">Signal</keyword>
<keyword evidence="4 7" id="KW-0442">Lipid degradation</keyword>
<keyword evidence="6" id="KW-0325">Glycoprotein</keyword>
<dbReference type="InterPro" id="IPR000073">
    <property type="entry name" value="AB_hydrolase_1"/>
</dbReference>
<evidence type="ECO:0000256" key="2">
    <source>
        <dbReference type="ARBA" id="ARBA00022729"/>
    </source>
</evidence>
<evidence type="ECO:0000256" key="7">
    <source>
        <dbReference type="PIRNR" id="PIRNR000862"/>
    </source>
</evidence>
<dbReference type="eggNOG" id="KOG2624">
    <property type="taxonomic scope" value="Eukaryota"/>
</dbReference>
<name>T1KEH8_TETUR</name>
<dbReference type="Pfam" id="PF04083">
    <property type="entry name" value="Abhydro_lipase"/>
    <property type="match status" value="1"/>
</dbReference>
<dbReference type="InterPro" id="IPR006693">
    <property type="entry name" value="AB_hydrolase_lipase"/>
</dbReference>
<gene>
    <name evidence="12" type="primary">107363148</name>
</gene>
<evidence type="ECO:0000256" key="4">
    <source>
        <dbReference type="ARBA" id="ARBA00022963"/>
    </source>
</evidence>
<keyword evidence="3 7" id="KW-0378">Hydrolase</keyword>
<evidence type="ECO:0000259" key="11">
    <source>
        <dbReference type="Pfam" id="PF04083"/>
    </source>
</evidence>
<feature type="active site" description="Charge relay system" evidence="8">
    <location>
        <position position="371"/>
    </location>
</feature>
<dbReference type="PANTHER" id="PTHR11005">
    <property type="entry name" value="LYSOSOMAL ACID LIPASE-RELATED"/>
    <property type="match status" value="1"/>
</dbReference>
<dbReference type="PIRSF" id="PIRSF000862">
    <property type="entry name" value="Steryl_ester_lip"/>
    <property type="match status" value="1"/>
</dbReference>
<reference evidence="13" key="1">
    <citation type="submission" date="2011-08" db="EMBL/GenBank/DDBJ databases">
        <authorList>
            <person name="Rombauts S."/>
        </authorList>
    </citation>
    <scope>NUCLEOTIDE SEQUENCE</scope>
    <source>
        <strain evidence="13">London</strain>
    </source>
</reference>
<accession>T1KEH8</accession>
<feature type="chain" id="PRO_5004581282" description="Lipase" evidence="9">
    <location>
        <begin position="23"/>
        <end position="437"/>
    </location>
</feature>
<evidence type="ECO:0000256" key="6">
    <source>
        <dbReference type="ARBA" id="ARBA00023180"/>
    </source>
</evidence>
<dbReference type="KEGG" id="tut:107363149"/>
<evidence type="ECO:0000256" key="3">
    <source>
        <dbReference type="ARBA" id="ARBA00022801"/>
    </source>
</evidence>
<dbReference type="InterPro" id="IPR029058">
    <property type="entry name" value="AB_hydrolase_fold"/>
</dbReference>
<dbReference type="EMBL" id="CAEY01002035">
    <property type="status" value="NOT_ANNOTATED_CDS"/>
    <property type="molecule type" value="Genomic_DNA"/>
</dbReference>
<dbReference type="FunFam" id="3.40.50.1820:FF:000057">
    <property type="entry name" value="Lipase"/>
    <property type="match status" value="1"/>
</dbReference>
<evidence type="ECO:0000313" key="13">
    <source>
        <dbReference type="Proteomes" id="UP000015104"/>
    </source>
</evidence>
<dbReference type="AlphaFoldDB" id="T1KEH8"/>
<sequence length="437" mass="50036">MLHSSLSSFILLISISWCSVLCSPYDFLRSNYGKDPDERGTPCELIQSRGFICENHWIRTDDDYILSVQRIINPVLRQRGKTPIKPYVLQHGLFGSAAHFLTNAPGGFADDWTAKSLDTKSLQDEGRNLAYLLANFNYDVWLPNSRGNKYSTNHTTLNPNKFADKFWQFSFDQMIAYDAPAVINYILYKTNSTSLGWIGHSQGTTIMFGLLSEKPEYAAKVEPFIALAPVAHVTHIESPLRALASLRGLKDMFYLFPNRLTIPQELQNEMAEKCDRSKLRDACSIPLFLACGYNPSQLNYTRLPVYITQGFAETSNWDLLHFAQNIVNKGFYKFDHGKAHNLYYHYSLKPPAYDLGAIKSKSIFLFTSLNDLLASPQDVQTLRKSMEVKVVEYSVSDPSFNHMDFIWAKDVYHLLYKRVLKTMKKFDQSNQTQPNDF</sequence>
<organism evidence="12 13">
    <name type="scientific">Tetranychus urticae</name>
    <name type="common">Two-spotted spider mite</name>
    <dbReference type="NCBI Taxonomy" id="32264"/>
    <lineage>
        <taxon>Eukaryota</taxon>
        <taxon>Metazoa</taxon>
        <taxon>Ecdysozoa</taxon>
        <taxon>Arthropoda</taxon>
        <taxon>Chelicerata</taxon>
        <taxon>Arachnida</taxon>
        <taxon>Acari</taxon>
        <taxon>Acariformes</taxon>
        <taxon>Trombidiformes</taxon>
        <taxon>Prostigmata</taxon>
        <taxon>Eleutherengona</taxon>
        <taxon>Raphignathae</taxon>
        <taxon>Tetranychoidea</taxon>
        <taxon>Tetranychidae</taxon>
        <taxon>Tetranychus</taxon>
    </lineage>
</organism>
<dbReference type="OrthoDB" id="7958685at2759"/>
<dbReference type="Pfam" id="PF00561">
    <property type="entry name" value="Abhydrolase_1"/>
    <property type="match status" value="1"/>
</dbReference>
<feature type="domain" description="Partial AB-hydrolase lipase" evidence="11">
    <location>
        <begin position="44"/>
        <end position="103"/>
    </location>
</feature>